<feature type="non-terminal residue" evidence="2">
    <location>
        <position position="78"/>
    </location>
</feature>
<sequence length="78" mass="8127">MRPTIALMICAAGLVLMPRLATCQVTSNTVTVSWNATGDDGNAGIASQYDLRYSRSPITASNFGSASKWTGAPAPQPP</sequence>
<evidence type="ECO:0000313" key="2">
    <source>
        <dbReference type="EMBL" id="TMQ48184.1"/>
    </source>
</evidence>
<comment type="caution">
    <text evidence="2">The sequence shown here is derived from an EMBL/GenBank/DDBJ whole genome shotgun (WGS) entry which is preliminary data.</text>
</comment>
<dbReference type="EMBL" id="VBOT01000152">
    <property type="protein sequence ID" value="TMQ48184.1"/>
    <property type="molecule type" value="Genomic_DNA"/>
</dbReference>
<feature type="chain" id="PRO_5021959989" description="Fibronectin type III domain-containing protein" evidence="1">
    <location>
        <begin position="22"/>
        <end position="78"/>
    </location>
</feature>
<organism evidence="2 3">
    <name type="scientific">Eiseniibacteriota bacterium</name>
    <dbReference type="NCBI Taxonomy" id="2212470"/>
    <lineage>
        <taxon>Bacteria</taxon>
        <taxon>Candidatus Eiseniibacteriota</taxon>
    </lineage>
</organism>
<protein>
    <recommendedName>
        <fullName evidence="4">Fibronectin type III domain-containing protein</fullName>
    </recommendedName>
</protein>
<dbReference type="AlphaFoldDB" id="A0A538S9Y2"/>
<evidence type="ECO:0008006" key="4">
    <source>
        <dbReference type="Google" id="ProtNLM"/>
    </source>
</evidence>
<feature type="signal peptide" evidence="1">
    <location>
        <begin position="1"/>
        <end position="21"/>
    </location>
</feature>
<keyword evidence="1" id="KW-0732">Signal</keyword>
<evidence type="ECO:0000313" key="3">
    <source>
        <dbReference type="Proteomes" id="UP000320184"/>
    </source>
</evidence>
<proteinExistence type="predicted"/>
<reference evidence="2 3" key="1">
    <citation type="journal article" date="2019" name="Nat. Microbiol.">
        <title>Mediterranean grassland soil C-N compound turnover is dependent on rainfall and depth, and is mediated by genomically divergent microorganisms.</title>
        <authorList>
            <person name="Diamond S."/>
            <person name="Andeer P.F."/>
            <person name="Li Z."/>
            <person name="Crits-Christoph A."/>
            <person name="Burstein D."/>
            <person name="Anantharaman K."/>
            <person name="Lane K.R."/>
            <person name="Thomas B.C."/>
            <person name="Pan C."/>
            <person name="Northen T.R."/>
            <person name="Banfield J.F."/>
        </authorList>
    </citation>
    <scope>NUCLEOTIDE SEQUENCE [LARGE SCALE GENOMIC DNA]</scope>
    <source>
        <strain evidence="2">WS_3</strain>
    </source>
</reference>
<accession>A0A538S9Y2</accession>
<name>A0A538S9Y2_UNCEI</name>
<evidence type="ECO:0000256" key="1">
    <source>
        <dbReference type="SAM" id="SignalP"/>
    </source>
</evidence>
<gene>
    <name evidence="2" type="ORF">E6K73_12470</name>
</gene>
<dbReference type="Proteomes" id="UP000320184">
    <property type="component" value="Unassembled WGS sequence"/>
</dbReference>